<sequence>MTGSDYEAMADDLVARGATHAQMMGRPILKVGSTMFAAHVGGDRLAVKLGRDTAEHAEALALPGATVWAPGDGDRYFYDWVALPASLEDEWMRFAEVARTRAQTSLAIQSDRKSPAKSKKGTTGR</sequence>
<evidence type="ECO:0000313" key="3">
    <source>
        <dbReference type="Proteomes" id="UP000321049"/>
    </source>
</evidence>
<dbReference type="AlphaFoldDB" id="A0A511JJ31"/>
<dbReference type="RefSeq" id="WP_146845475.1">
    <property type="nucleotide sequence ID" value="NZ_BJWH01000005.1"/>
</dbReference>
<feature type="compositionally biased region" description="Basic residues" evidence="1">
    <location>
        <begin position="115"/>
        <end position="125"/>
    </location>
</feature>
<evidence type="ECO:0000256" key="1">
    <source>
        <dbReference type="SAM" id="MobiDB-lite"/>
    </source>
</evidence>
<evidence type="ECO:0008006" key="4">
    <source>
        <dbReference type="Google" id="ProtNLM"/>
    </source>
</evidence>
<dbReference type="Proteomes" id="UP000321049">
    <property type="component" value="Unassembled WGS sequence"/>
</dbReference>
<accession>A0A511JJ31</accession>
<name>A0A511JJ31_9CELL</name>
<reference evidence="2 3" key="1">
    <citation type="submission" date="2019-07" db="EMBL/GenBank/DDBJ databases">
        <title>Whole genome shotgun sequence of Cellulomonas terrae NBRC 100819.</title>
        <authorList>
            <person name="Hosoyama A."/>
            <person name="Uohara A."/>
            <person name="Ohji S."/>
            <person name="Ichikawa N."/>
        </authorList>
    </citation>
    <scope>NUCLEOTIDE SEQUENCE [LARGE SCALE GENOMIC DNA]</scope>
    <source>
        <strain evidence="2 3">NBRC 100819</strain>
    </source>
</reference>
<dbReference type="EMBL" id="BJWH01000005">
    <property type="protein sequence ID" value="GEL97936.1"/>
    <property type="molecule type" value="Genomic_DNA"/>
</dbReference>
<gene>
    <name evidence="2" type="ORF">CTE05_14830</name>
</gene>
<protein>
    <recommendedName>
        <fullName evidence="4">TfoX N-terminal domain-containing protein</fullName>
    </recommendedName>
</protein>
<dbReference type="OrthoDB" id="4558596at2"/>
<feature type="region of interest" description="Disordered" evidence="1">
    <location>
        <begin position="103"/>
        <end position="125"/>
    </location>
</feature>
<proteinExistence type="predicted"/>
<comment type="caution">
    <text evidence="2">The sequence shown here is derived from an EMBL/GenBank/DDBJ whole genome shotgun (WGS) entry which is preliminary data.</text>
</comment>
<organism evidence="2 3">
    <name type="scientific">Cellulomonas terrae</name>
    <dbReference type="NCBI Taxonomy" id="311234"/>
    <lineage>
        <taxon>Bacteria</taxon>
        <taxon>Bacillati</taxon>
        <taxon>Actinomycetota</taxon>
        <taxon>Actinomycetes</taxon>
        <taxon>Micrococcales</taxon>
        <taxon>Cellulomonadaceae</taxon>
        <taxon>Cellulomonas</taxon>
    </lineage>
</organism>
<evidence type="ECO:0000313" key="2">
    <source>
        <dbReference type="EMBL" id="GEL97936.1"/>
    </source>
</evidence>
<keyword evidence="3" id="KW-1185">Reference proteome</keyword>